<keyword evidence="5" id="KW-0663">Pyridoxal phosphate</keyword>
<feature type="domain" description="Aminotransferase class I/classII large" evidence="6">
    <location>
        <begin position="65"/>
        <end position="416"/>
    </location>
</feature>
<dbReference type="Proteomes" id="UP000269721">
    <property type="component" value="Unassembled WGS sequence"/>
</dbReference>
<organism evidence="7 8">
    <name type="scientific">Blyttiomyces helicus</name>
    <dbReference type="NCBI Taxonomy" id="388810"/>
    <lineage>
        <taxon>Eukaryota</taxon>
        <taxon>Fungi</taxon>
        <taxon>Fungi incertae sedis</taxon>
        <taxon>Chytridiomycota</taxon>
        <taxon>Chytridiomycota incertae sedis</taxon>
        <taxon>Chytridiomycetes</taxon>
        <taxon>Chytridiomycetes incertae sedis</taxon>
        <taxon>Blyttiomyces</taxon>
    </lineage>
</organism>
<keyword evidence="8" id="KW-1185">Reference proteome</keyword>
<evidence type="ECO:0000256" key="1">
    <source>
        <dbReference type="ARBA" id="ARBA00001933"/>
    </source>
</evidence>
<keyword evidence="4 7" id="KW-0808">Transferase</keyword>
<evidence type="ECO:0000256" key="3">
    <source>
        <dbReference type="ARBA" id="ARBA00022576"/>
    </source>
</evidence>
<evidence type="ECO:0000256" key="4">
    <source>
        <dbReference type="ARBA" id="ARBA00022679"/>
    </source>
</evidence>
<dbReference type="InterPro" id="IPR015421">
    <property type="entry name" value="PyrdxlP-dep_Trfase_major"/>
</dbReference>
<evidence type="ECO:0000256" key="5">
    <source>
        <dbReference type="ARBA" id="ARBA00022898"/>
    </source>
</evidence>
<accession>A0A4P9WL89</accession>
<dbReference type="GO" id="GO:0005739">
    <property type="term" value="C:mitochondrion"/>
    <property type="evidence" value="ECO:0007669"/>
    <property type="project" value="TreeGrafter"/>
</dbReference>
<sequence length="452" mass="49296">MFKLVKLPLRPATAAVRNKGTSASSFNRAMSARKCSPKSADRLSTLDPSGTVFAEFTGLAIEHNAVNLGQGFPTLPVPEFITNAAIEACKDINPLHQYTRSEGHVRLVKAVSAFYSDKIGRTLDPLTEIITTVGATEALYSAIQAFVNPGDQVILMQPFYDSYPAAITLAGGVPVMVSLTPSKPALSSADWRFDINEIRRAIVPGKTKMIMINNPHNPIGKVFERSELAQIAAVAEEFDLLVIADEVYETLVYDDSSTPLIKFGSLPGMAERTITVGSVGKMFGVTGWKIGWCLSTPEIIRSIWMVHQYVPFSVVTPLQEATAVALEKAMTNDYFERNVAEYQSLRNKLHGMLSSVGLTPTMPQGGYFILADTTSVPDDAAADPTERRRDFRVCRYLTKEAGVAPIPVSAFYAPEAQTGEVPAQLARFAFCKNADMLDRAGEKLASYGEKEH</sequence>
<proteinExistence type="inferred from homology"/>
<dbReference type="GO" id="GO:0030170">
    <property type="term" value="F:pyridoxal phosphate binding"/>
    <property type="evidence" value="ECO:0007669"/>
    <property type="project" value="InterPro"/>
</dbReference>
<dbReference type="Gene3D" id="3.90.1150.10">
    <property type="entry name" value="Aspartate Aminotransferase, domain 1"/>
    <property type="match status" value="1"/>
</dbReference>
<dbReference type="SUPFAM" id="SSF53383">
    <property type="entry name" value="PLP-dependent transferases"/>
    <property type="match status" value="1"/>
</dbReference>
<dbReference type="PANTHER" id="PTHR43807">
    <property type="entry name" value="FI04487P"/>
    <property type="match status" value="1"/>
</dbReference>
<comment type="cofactor">
    <cofactor evidence="1">
        <name>pyridoxal 5'-phosphate</name>
        <dbReference type="ChEBI" id="CHEBI:597326"/>
    </cofactor>
</comment>
<dbReference type="AlphaFoldDB" id="A0A4P9WL89"/>
<dbReference type="PANTHER" id="PTHR43807:SF20">
    <property type="entry name" value="FI04487P"/>
    <property type="match status" value="1"/>
</dbReference>
<dbReference type="InterPro" id="IPR004839">
    <property type="entry name" value="Aminotransferase_I/II_large"/>
</dbReference>
<dbReference type="FunFam" id="3.40.640.10:FF:000024">
    <property type="entry name" value="Kynurenine--oxoglutarate transaminase 3"/>
    <property type="match status" value="1"/>
</dbReference>
<protein>
    <submittedName>
        <fullName evidence="7">Pyridoxal phosphate-dependent transferase</fullName>
    </submittedName>
</protein>
<dbReference type="Pfam" id="PF00155">
    <property type="entry name" value="Aminotran_1_2"/>
    <property type="match status" value="1"/>
</dbReference>
<evidence type="ECO:0000259" key="6">
    <source>
        <dbReference type="Pfam" id="PF00155"/>
    </source>
</evidence>
<evidence type="ECO:0000256" key="2">
    <source>
        <dbReference type="ARBA" id="ARBA00007441"/>
    </source>
</evidence>
<keyword evidence="3" id="KW-0032">Aminotransferase</keyword>
<evidence type="ECO:0000313" key="7">
    <source>
        <dbReference type="EMBL" id="RKO92833.1"/>
    </source>
</evidence>
<comment type="similarity">
    <text evidence="2">Belongs to the class-I pyridoxal-phosphate-dependent aminotransferase family.</text>
</comment>
<dbReference type="Gene3D" id="3.40.640.10">
    <property type="entry name" value="Type I PLP-dependent aspartate aminotransferase-like (Major domain)"/>
    <property type="match status" value="1"/>
</dbReference>
<dbReference type="EMBL" id="KZ994480">
    <property type="protein sequence ID" value="RKO92833.1"/>
    <property type="molecule type" value="Genomic_DNA"/>
</dbReference>
<name>A0A4P9WL89_9FUNG</name>
<dbReference type="GO" id="GO:0016212">
    <property type="term" value="F:kynurenine-oxoglutarate transaminase activity"/>
    <property type="evidence" value="ECO:0007669"/>
    <property type="project" value="TreeGrafter"/>
</dbReference>
<gene>
    <name evidence="7" type="ORF">BDK51DRAFT_26574</name>
</gene>
<evidence type="ECO:0000313" key="8">
    <source>
        <dbReference type="Proteomes" id="UP000269721"/>
    </source>
</evidence>
<dbReference type="CDD" id="cd00609">
    <property type="entry name" value="AAT_like"/>
    <property type="match status" value="1"/>
</dbReference>
<dbReference type="OrthoDB" id="7042322at2759"/>
<dbReference type="InterPro" id="IPR051326">
    <property type="entry name" value="Kynurenine-oxoglutarate_AT"/>
</dbReference>
<dbReference type="InterPro" id="IPR015424">
    <property type="entry name" value="PyrdxlP-dep_Trfase"/>
</dbReference>
<dbReference type="InterPro" id="IPR015422">
    <property type="entry name" value="PyrdxlP-dep_Trfase_small"/>
</dbReference>
<reference evidence="8" key="1">
    <citation type="journal article" date="2018" name="Nat. Microbiol.">
        <title>Leveraging single-cell genomics to expand the fungal tree of life.</title>
        <authorList>
            <person name="Ahrendt S.R."/>
            <person name="Quandt C.A."/>
            <person name="Ciobanu D."/>
            <person name="Clum A."/>
            <person name="Salamov A."/>
            <person name="Andreopoulos B."/>
            <person name="Cheng J.F."/>
            <person name="Woyke T."/>
            <person name="Pelin A."/>
            <person name="Henrissat B."/>
            <person name="Reynolds N.K."/>
            <person name="Benny G.L."/>
            <person name="Smith M.E."/>
            <person name="James T.Y."/>
            <person name="Grigoriev I.V."/>
        </authorList>
    </citation>
    <scope>NUCLEOTIDE SEQUENCE [LARGE SCALE GENOMIC DNA]</scope>
</reference>